<comment type="caution">
    <text evidence="2">The sequence shown here is derived from an EMBL/GenBank/DDBJ whole genome shotgun (WGS) entry which is preliminary data.</text>
</comment>
<sequence>MEFLIIILFIVSLPIFIFFIFPRQPSSHIGFKSYPIVGSIPGLVKNRHRFLDWTVETLSRCPTQTAVFRRPGNQHEEIGLWFSESTSGELAVVSCSPSSPSSCISSVLVRSSTLTLGVSQVVDRSSGETLICVSALFREGTRDAVVGLISVNSASLAAFLWQGHVTGHDKPGVSLFLFRLAGSLFWYSLMVLTSITVFSGINKHKYNHCWKWLGCV</sequence>
<keyword evidence="1" id="KW-0812">Transmembrane</keyword>
<keyword evidence="1" id="KW-1133">Transmembrane helix</keyword>
<evidence type="ECO:0000256" key="1">
    <source>
        <dbReference type="SAM" id="Phobius"/>
    </source>
</evidence>
<dbReference type="AlphaFoldDB" id="A0A8S9KFD7"/>
<accession>A0A8S9KFD7</accession>
<name>A0A8S9KFD7_BRACR</name>
<dbReference type="EMBL" id="QGKY02000164">
    <property type="protein sequence ID" value="KAF2592477.1"/>
    <property type="molecule type" value="Genomic_DNA"/>
</dbReference>
<proteinExistence type="predicted"/>
<feature type="transmembrane region" description="Helical" evidence="1">
    <location>
        <begin position="144"/>
        <end position="164"/>
    </location>
</feature>
<feature type="transmembrane region" description="Helical" evidence="1">
    <location>
        <begin position="184"/>
        <end position="201"/>
    </location>
</feature>
<protein>
    <submittedName>
        <fullName evidence="2">Uncharacterized protein</fullName>
    </submittedName>
</protein>
<organism evidence="2">
    <name type="scientific">Brassica cretica</name>
    <name type="common">Mustard</name>
    <dbReference type="NCBI Taxonomy" id="69181"/>
    <lineage>
        <taxon>Eukaryota</taxon>
        <taxon>Viridiplantae</taxon>
        <taxon>Streptophyta</taxon>
        <taxon>Embryophyta</taxon>
        <taxon>Tracheophyta</taxon>
        <taxon>Spermatophyta</taxon>
        <taxon>Magnoliopsida</taxon>
        <taxon>eudicotyledons</taxon>
        <taxon>Gunneridae</taxon>
        <taxon>Pentapetalae</taxon>
        <taxon>rosids</taxon>
        <taxon>malvids</taxon>
        <taxon>Brassicales</taxon>
        <taxon>Brassicaceae</taxon>
        <taxon>Brassiceae</taxon>
        <taxon>Brassica</taxon>
    </lineage>
</organism>
<feature type="transmembrane region" description="Helical" evidence="1">
    <location>
        <begin position="6"/>
        <end position="22"/>
    </location>
</feature>
<keyword evidence="1" id="KW-0472">Membrane</keyword>
<evidence type="ECO:0000313" key="2">
    <source>
        <dbReference type="EMBL" id="KAF2592477.1"/>
    </source>
</evidence>
<reference evidence="2" key="1">
    <citation type="submission" date="2019-12" db="EMBL/GenBank/DDBJ databases">
        <title>Genome sequencing and annotation of Brassica cretica.</title>
        <authorList>
            <person name="Studholme D.J."/>
            <person name="Sarris P.F."/>
        </authorList>
    </citation>
    <scope>NUCLEOTIDE SEQUENCE</scope>
    <source>
        <strain evidence="2">PFS-102/07</strain>
        <tissue evidence="2">Leaf</tissue>
    </source>
</reference>
<gene>
    <name evidence="2" type="ORF">F2Q70_00043980</name>
</gene>